<dbReference type="Proteomes" id="UP000275772">
    <property type="component" value="Unassembled WGS sequence"/>
</dbReference>
<dbReference type="EMBL" id="UNSH01000036">
    <property type="protein sequence ID" value="SZF01469.1"/>
    <property type="molecule type" value="Genomic_DNA"/>
</dbReference>
<name>A0A383UNV8_BLUHO</name>
<reference evidence="1 2" key="1">
    <citation type="submission" date="2017-11" db="EMBL/GenBank/DDBJ databases">
        <authorList>
            <person name="Kracher B."/>
        </authorList>
    </citation>
    <scope>NUCLEOTIDE SEQUENCE [LARGE SCALE GENOMIC DNA]</scope>
    <source>
        <strain evidence="1 2">RACE1</strain>
    </source>
</reference>
<sequence>MGFHRLGVYLEVILGLRIVHRQIRS</sequence>
<proteinExistence type="predicted"/>
<evidence type="ECO:0000313" key="1">
    <source>
        <dbReference type="EMBL" id="SZF01469.1"/>
    </source>
</evidence>
<protein>
    <submittedName>
        <fullName evidence="1">Uncharacterized protein</fullName>
    </submittedName>
</protein>
<organism evidence="1 2">
    <name type="scientific">Blumeria hordei</name>
    <name type="common">Barley powdery mildew</name>
    <name type="synonym">Blumeria graminis f. sp. hordei</name>
    <dbReference type="NCBI Taxonomy" id="2867405"/>
    <lineage>
        <taxon>Eukaryota</taxon>
        <taxon>Fungi</taxon>
        <taxon>Dikarya</taxon>
        <taxon>Ascomycota</taxon>
        <taxon>Pezizomycotina</taxon>
        <taxon>Leotiomycetes</taxon>
        <taxon>Erysiphales</taxon>
        <taxon>Erysiphaceae</taxon>
        <taxon>Blumeria</taxon>
    </lineage>
</organism>
<evidence type="ECO:0000313" key="2">
    <source>
        <dbReference type="Proteomes" id="UP000275772"/>
    </source>
</evidence>
<dbReference type="VEuPathDB" id="FungiDB:BLGHR1_12235"/>
<accession>A0A383UNV8</accession>
<gene>
    <name evidence="1" type="ORF">BLGHR1_12235</name>
</gene>
<dbReference type="AlphaFoldDB" id="A0A383UNV8"/>